<dbReference type="OrthoDB" id="1432691at2759"/>
<organism evidence="1 2">
    <name type="scientific">Capsicum baccatum</name>
    <name type="common">Peruvian pepper</name>
    <dbReference type="NCBI Taxonomy" id="33114"/>
    <lineage>
        <taxon>Eukaryota</taxon>
        <taxon>Viridiplantae</taxon>
        <taxon>Streptophyta</taxon>
        <taxon>Embryophyta</taxon>
        <taxon>Tracheophyta</taxon>
        <taxon>Spermatophyta</taxon>
        <taxon>Magnoliopsida</taxon>
        <taxon>eudicotyledons</taxon>
        <taxon>Gunneridae</taxon>
        <taxon>Pentapetalae</taxon>
        <taxon>asterids</taxon>
        <taxon>lamiids</taxon>
        <taxon>Solanales</taxon>
        <taxon>Solanaceae</taxon>
        <taxon>Solanoideae</taxon>
        <taxon>Capsiceae</taxon>
        <taxon>Capsicum</taxon>
    </lineage>
</organism>
<sequence length="115" mass="13575">MFSDVHLPMGFKTPKFDKYEGHDDPMAHLRHYCNQLRGAGGKKELLMAYFGESLSSLALEWFVDQDIDKWSSWDDLANKFVQQFQYNVEMIPDKKSLTNMKKKKNNENFTEYAIR</sequence>
<dbReference type="Proteomes" id="UP000224567">
    <property type="component" value="Unassembled WGS sequence"/>
</dbReference>
<evidence type="ECO:0000313" key="1">
    <source>
        <dbReference type="EMBL" id="PHT34781.1"/>
    </source>
</evidence>
<dbReference type="AlphaFoldDB" id="A0A2G2VP91"/>
<dbReference type="EMBL" id="MLFT02000011">
    <property type="protein sequence ID" value="PHT34781.1"/>
    <property type="molecule type" value="Genomic_DNA"/>
</dbReference>
<gene>
    <name evidence="1" type="ORF">CQW23_26581</name>
</gene>
<proteinExistence type="predicted"/>
<keyword evidence="2" id="KW-1185">Reference proteome</keyword>
<dbReference type="PANTHER" id="PTHR33223:SF8">
    <property type="entry name" value="OS04G0172440 PROTEIN"/>
    <property type="match status" value="1"/>
</dbReference>
<evidence type="ECO:0000313" key="2">
    <source>
        <dbReference type="Proteomes" id="UP000224567"/>
    </source>
</evidence>
<name>A0A2G2VP91_CAPBA</name>
<comment type="caution">
    <text evidence="1">The sequence shown here is derived from an EMBL/GenBank/DDBJ whole genome shotgun (WGS) entry which is preliminary data.</text>
</comment>
<reference evidence="1 2" key="1">
    <citation type="journal article" date="2017" name="Genome Biol.">
        <title>New reference genome sequences of hot pepper reveal the massive evolution of plant disease-resistance genes by retroduplication.</title>
        <authorList>
            <person name="Kim S."/>
            <person name="Park J."/>
            <person name="Yeom S.I."/>
            <person name="Kim Y.M."/>
            <person name="Seo E."/>
            <person name="Kim K.T."/>
            <person name="Kim M.S."/>
            <person name="Lee J.M."/>
            <person name="Cheong K."/>
            <person name="Shin H.S."/>
            <person name="Kim S.B."/>
            <person name="Han K."/>
            <person name="Lee J."/>
            <person name="Park M."/>
            <person name="Lee H.A."/>
            <person name="Lee H.Y."/>
            <person name="Lee Y."/>
            <person name="Oh S."/>
            <person name="Lee J.H."/>
            <person name="Choi E."/>
            <person name="Choi E."/>
            <person name="Lee S.E."/>
            <person name="Jeon J."/>
            <person name="Kim H."/>
            <person name="Choi G."/>
            <person name="Song H."/>
            <person name="Lee J."/>
            <person name="Lee S.C."/>
            <person name="Kwon J.K."/>
            <person name="Lee H.Y."/>
            <person name="Koo N."/>
            <person name="Hong Y."/>
            <person name="Kim R.W."/>
            <person name="Kang W.H."/>
            <person name="Huh J.H."/>
            <person name="Kang B.C."/>
            <person name="Yang T.J."/>
            <person name="Lee Y.H."/>
            <person name="Bennetzen J.L."/>
            <person name="Choi D."/>
        </authorList>
    </citation>
    <scope>NUCLEOTIDE SEQUENCE [LARGE SCALE GENOMIC DNA]</scope>
    <source>
        <strain evidence="2">cv. PBC81</strain>
    </source>
</reference>
<reference evidence="2" key="2">
    <citation type="journal article" date="2017" name="J. Anim. Genet.">
        <title>Multiple reference genome sequences of hot pepper reveal the massive evolution of plant disease resistance genes by retroduplication.</title>
        <authorList>
            <person name="Kim S."/>
            <person name="Park J."/>
            <person name="Yeom S.-I."/>
            <person name="Kim Y.-M."/>
            <person name="Seo E."/>
            <person name="Kim K.-T."/>
            <person name="Kim M.-S."/>
            <person name="Lee J.M."/>
            <person name="Cheong K."/>
            <person name="Shin H.-S."/>
            <person name="Kim S.-B."/>
            <person name="Han K."/>
            <person name="Lee J."/>
            <person name="Park M."/>
            <person name="Lee H.-A."/>
            <person name="Lee H.-Y."/>
            <person name="Lee Y."/>
            <person name="Oh S."/>
            <person name="Lee J.H."/>
            <person name="Choi E."/>
            <person name="Choi E."/>
            <person name="Lee S.E."/>
            <person name="Jeon J."/>
            <person name="Kim H."/>
            <person name="Choi G."/>
            <person name="Song H."/>
            <person name="Lee J."/>
            <person name="Lee S.-C."/>
            <person name="Kwon J.-K."/>
            <person name="Lee H.-Y."/>
            <person name="Koo N."/>
            <person name="Hong Y."/>
            <person name="Kim R.W."/>
            <person name="Kang W.-H."/>
            <person name="Huh J.H."/>
            <person name="Kang B.-C."/>
            <person name="Yang T.-J."/>
            <person name="Lee Y.-H."/>
            <person name="Bennetzen J.L."/>
            <person name="Choi D."/>
        </authorList>
    </citation>
    <scope>NUCLEOTIDE SEQUENCE [LARGE SCALE GENOMIC DNA]</scope>
    <source>
        <strain evidence="2">cv. PBC81</strain>
    </source>
</reference>
<protein>
    <recommendedName>
        <fullName evidence="3">Retrotransposon gag domain-containing protein</fullName>
    </recommendedName>
</protein>
<dbReference type="PANTHER" id="PTHR33223">
    <property type="entry name" value="CCHC-TYPE DOMAIN-CONTAINING PROTEIN"/>
    <property type="match status" value="1"/>
</dbReference>
<evidence type="ECO:0008006" key="3">
    <source>
        <dbReference type="Google" id="ProtNLM"/>
    </source>
</evidence>
<accession>A0A2G2VP91</accession>